<accession>A0A1S3ZSV1</accession>
<dbReference type="CDD" id="cd09272">
    <property type="entry name" value="RNase_HI_RT_Ty1"/>
    <property type="match status" value="1"/>
</dbReference>
<dbReference type="AlphaFoldDB" id="A0A1S3ZSV1"/>
<name>A0A1S3ZSV1_TOBAC</name>
<dbReference type="PANTHER" id="PTHR11439:SF452">
    <property type="entry name" value="REVERSE TRANSCRIPTASE TY1_COPIA-TYPE DOMAIN-CONTAINING PROTEIN"/>
    <property type="match status" value="1"/>
</dbReference>
<proteinExistence type="predicted"/>
<dbReference type="PaxDb" id="4097-A0A1S3ZSV1"/>
<evidence type="ECO:0000313" key="1">
    <source>
        <dbReference type="RefSeq" id="XP_016467486.1"/>
    </source>
</evidence>
<organism evidence="1">
    <name type="scientific">Nicotiana tabacum</name>
    <name type="common">Common tobacco</name>
    <dbReference type="NCBI Taxonomy" id="4097"/>
    <lineage>
        <taxon>Eukaryota</taxon>
        <taxon>Viridiplantae</taxon>
        <taxon>Streptophyta</taxon>
        <taxon>Embryophyta</taxon>
        <taxon>Tracheophyta</taxon>
        <taxon>Spermatophyta</taxon>
        <taxon>Magnoliopsida</taxon>
        <taxon>eudicotyledons</taxon>
        <taxon>Gunneridae</taxon>
        <taxon>Pentapetalae</taxon>
        <taxon>asterids</taxon>
        <taxon>lamiids</taxon>
        <taxon>Solanales</taxon>
        <taxon>Solanaceae</taxon>
        <taxon>Nicotianoideae</taxon>
        <taxon>Nicotianeae</taxon>
        <taxon>Nicotiana</taxon>
    </lineage>
</organism>
<protein>
    <submittedName>
        <fullName evidence="1">Uncharacterized mitochondrial protein AtMg00810-like</fullName>
    </submittedName>
</protein>
<gene>
    <name evidence="1" type="primary">LOC107790099</name>
</gene>
<dbReference type="OrthoDB" id="1296755at2759"/>
<dbReference type="PANTHER" id="PTHR11439">
    <property type="entry name" value="GAG-POL-RELATED RETROTRANSPOSON"/>
    <property type="match status" value="1"/>
</dbReference>
<reference evidence="1" key="1">
    <citation type="submission" date="2025-08" db="UniProtKB">
        <authorList>
            <consortium name="RefSeq"/>
        </authorList>
    </citation>
    <scope>IDENTIFICATION</scope>
</reference>
<dbReference type="STRING" id="4097.A0A1S3ZSV1"/>
<dbReference type="KEGG" id="nta:107790099"/>
<dbReference type="RefSeq" id="XP_016467486.1">
    <property type="nucleotide sequence ID" value="XM_016612000.1"/>
</dbReference>
<sequence length="115" mass="12919">MTVSKTLSQFLQEPKKSHSEAAVRVVKYVKRGPGLGIMLSRTKSNNLSVFCDVDWAMCPNTRKSVSGFLIKYEESLILWKSKKQSIASKSSTEVEYRSMASDISELVWVAALLKE</sequence>